<dbReference type="Proteomes" id="UP000035085">
    <property type="component" value="Chromosome"/>
</dbReference>
<proteinExistence type="predicted"/>
<feature type="region of interest" description="Disordered" evidence="1">
    <location>
        <begin position="1"/>
        <end position="21"/>
    </location>
</feature>
<reference evidence="3" key="1">
    <citation type="submission" date="2015-02" db="EMBL/GenBank/DDBJ databases">
        <title>Complete Genome Sequencing of Pandoraea vervacti NS15 sp. nov.</title>
        <authorList>
            <person name="Chan K.-G."/>
        </authorList>
    </citation>
    <scope>NUCLEOTIDE SEQUENCE [LARGE SCALE GENOMIC DNA]</scope>
    <source>
        <strain evidence="3">NS15</strain>
    </source>
</reference>
<name>A0ABM5SYJ4_9BURK</name>
<keyword evidence="3" id="KW-1185">Reference proteome</keyword>
<evidence type="ECO:0000256" key="1">
    <source>
        <dbReference type="SAM" id="MobiDB-lite"/>
    </source>
</evidence>
<evidence type="ECO:0000313" key="2">
    <source>
        <dbReference type="EMBL" id="AJP57497.1"/>
    </source>
</evidence>
<evidence type="ECO:0000313" key="3">
    <source>
        <dbReference type="Proteomes" id="UP000035085"/>
    </source>
</evidence>
<protein>
    <submittedName>
        <fullName evidence="2">Uncharacterized protein</fullName>
    </submittedName>
</protein>
<sequence>MNASDKVNNPQGAPGHDTSNTFELVARPMPKTSMYGDRYNSVFVFGPTGAGERGILVEARALPGGEPMEGIPCSISSLNPDDAVSSGVMTMPIGETRFTDANGIAAFPVTYRRDAGLFPSARFTVAGGPSSRQYQIDYRRCAGSPDEATYIAVMYPGRPELGEAYAYPHLRVYGIAGSYVRGAEDLPDLEHAVNVRLYQTDGAVMWSILADAFLSEADYTLSFRLDETITGSEDTHDIGSMDVRTTGPLGGSYHIGGAGIDVKNNFPPLIEKSMAPFLYAPVKSAPVGEPIYLQWPTYANQQPGEKYRLTDGSGLDVEILPFTFGEVALARLTSSRAWSPNVYLYREVDGVEKFIDAVLLSWE</sequence>
<dbReference type="RefSeq" id="WP_044455683.1">
    <property type="nucleotide sequence ID" value="NZ_CP010897.2"/>
</dbReference>
<gene>
    <name evidence="2" type="ORF">UC34_11620</name>
</gene>
<accession>A0ABM5SYJ4</accession>
<organism evidence="2 3">
    <name type="scientific">Pandoraea vervacti</name>
    <dbReference type="NCBI Taxonomy" id="656178"/>
    <lineage>
        <taxon>Bacteria</taxon>
        <taxon>Pseudomonadati</taxon>
        <taxon>Pseudomonadota</taxon>
        <taxon>Betaproteobacteria</taxon>
        <taxon>Burkholderiales</taxon>
        <taxon>Burkholderiaceae</taxon>
        <taxon>Pandoraea</taxon>
    </lineage>
</organism>
<dbReference type="EMBL" id="CP010897">
    <property type="protein sequence ID" value="AJP57497.1"/>
    <property type="molecule type" value="Genomic_DNA"/>
</dbReference>